<keyword evidence="2" id="KW-0732">Signal</keyword>
<evidence type="ECO:0000256" key="2">
    <source>
        <dbReference type="SAM" id="SignalP"/>
    </source>
</evidence>
<feature type="compositionally biased region" description="Low complexity" evidence="1">
    <location>
        <begin position="292"/>
        <end position="350"/>
    </location>
</feature>
<organism evidence="4 5">
    <name type="scientific">Fusarium mundagurra</name>
    <dbReference type="NCBI Taxonomy" id="1567541"/>
    <lineage>
        <taxon>Eukaryota</taxon>
        <taxon>Fungi</taxon>
        <taxon>Dikarya</taxon>
        <taxon>Ascomycota</taxon>
        <taxon>Pezizomycotina</taxon>
        <taxon>Sordariomycetes</taxon>
        <taxon>Hypocreomycetidae</taxon>
        <taxon>Hypocreales</taxon>
        <taxon>Nectriaceae</taxon>
        <taxon>Fusarium</taxon>
        <taxon>Fusarium fujikuroi species complex</taxon>
    </lineage>
</organism>
<keyword evidence="5" id="KW-1185">Reference proteome</keyword>
<dbReference type="InterPro" id="IPR037524">
    <property type="entry name" value="PA14/GLEYA"/>
</dbReference>
<feature type="chain" id="PRO_5035002973" description="PA14 domain-containing protein" evidence="2">
    <location>
        <begin position="19"/>
        <end position="747"/>
    </location>
</feature>
<proteinExistence type="predicted"/>
<evidence type="ECO:0000313" key="4">
    <source>
        <dbReference type="EMBL" id="KAF5703308.1"/>
    </source>
</evidence>
<dbReference type="OrthoDB" id="4388755at2759"/>
<dbReference type="PROSITE" id="PS51820">
    <property type="entry name" value="PA14"/>
    <property type="match status" value="1"/>
</dbReference>
<feature type="domain" description="PA14" evidence="3">
    <location>
        <begin position="576"/>
        <end position="736"/>
    </location>
</feature>
<dbReference type="EMBL" id="JAAOAN010000576">
    <property type="protein sequence ID" value="KAF5703308.1"/>
    <property type="molecule type" value="Genomic_DNA"/>
</dbReference>
<feature type="compositionally biased region" description="Low complexity" evidence="1">
    <location>
        <begin position="155"/>
        <end position="278"/>
    </location>
</feature>
<name>A0A8H5Y068_9HYPO</name>
<feature type="signal peptide" evidence="2">
    <location>
        <begin position="1"/>
        <end position="18"/>
    </location>
</feature>
<sequence>MLFHKVFLAAAAVATTYAGPCKPVSSRATVSSTADTSIPSTTISAEVSDVTRTATSESSGTEEATSVAIGSETITSGGSTTLATLLSSSGSASEGLSTSETGSQSSDVSASTSGTETVGTSTDTAVTGTMTSEGITTGTTDVDTTTEPTTDEPNAGGTTDTAATGTTTTEVSGPATTDTTTESSGQPTTGTTTTEDITGSVTQTTTDTTEPTTDGTTDAAATGTTTAETSGQATVDPATKSSTETATGPTTDGATDTAATGTATTDSPTTLPTTENTTGSATQPTTELSDQPTTGTATTDSPTTEDTTGSATQPTTDTTEPTSGATTDPSTTQHTTTEGTTTDTTAAPTSTSEFCYDNAEVISMLAFDPVASPFCVSYLSMTTHTITDYATTDPTNVYQVDVATITADALTHIETNYDGVTAILTEFKTNIEWSEATVTSTRSIETIACLDSAYSYVAPVPTIERGTPHPEKRGQDAIDVPEAIPSDWTEAQTSDICSCLDIEEPTTHTTIQTVEPTTFITTSTDVVTPIEEYTKIITTTSVSVFTSTVTEKKTSTVTAWVVETTFADNNDIAYRRFKCPFNADSYNNGFSTNHFKGKPVLSSGNAQTLQFSGCNSLTIPGSGTFDASQSALLFNAYFYAKETGMYTFSVPDTIDNWGYLWVKDAAYTWNSGAWAIEGTRTGQIPALWKGGSYQIQLTKGDAIPFTYLWANGGGCAGNDLSVRTPSGKSIPGMQGSTVKACHLNKFT</sequence>
<evidence type="ECO:0000313" key="5">
    <source>
        <dbReference type="Proteomes" id="UP000544331"/>
    </source>
</evidence>
<evidence type="ECO:0000259" key="3">
    <source>
        <dbReference type="PROSITE" id="PS51820"/>
    </source>
</evidence>
<evidence type="ECO:0000256" key="1">
    <source>
        <dbReference type="SAM" id="MobiDB-lite"/>
    </source>
</evidence>
<comment type="caution">
    <text evidence="4">The sequence shown here is derived from an EMBL/GenBank/DDBJ whole genome shotgun (WGS) entry which is preliminary data.</text>
</comment>
<feature type="region of interest" description="Disordered" evidence="1">
    <location>
        <begin position="74"/>
        <end position="350"/>
    </location>
</feature>
<feature type="compositionally biased region" description="Low complexity" evidence="1">
    <location>
        <begin position="74"/>
        <end position="148"/>
    </location>
</feature>
<dbReference type="InterPro" id="IPR018871">
    <property type="entry name" value="GLEYA_adhesin_domain"/>
</dbReference>
<accession>A0A8H5Y068</accession>
<gene>
    <name evidence="4" type="ORF">FMUND_13055</name>
</gene>
<dbReference type="Gene3D" id="2.60.120.1560">
    <property type="match status" value="1"/>
</dbReference>
<protein>
    <recommendedName>
        <fullName evidence="3">PA14 domain-containing protein</fullName>
    </recommendedName>
</protein>
<reference evidence="4 5" key="1">
    <citation type="submission" date="2020-05" db="EMBL/GenBank/DDBJ databases">
        <title>Identification and distribution of gene clusters putatively required for synthesis of sphingolipid metabolism inhibitors in phylogenetically diverse species of the filamentous fungus Fusarium.</title>
        <authorList>
            <person name="Kim H.-S."/>
            <person name="Busman M."/>
            <person name="Brown D.W."/>
            <person name="Divon H."/>
            <person name="Uhlig S."/>
            <person name="Proctor R.H."/>
        </authorList>
    </citation>
    <scope>NUCLEOTIDE SEQUENCE [LARGE SCALE GENOMIC DNA]</scope>
    <source>
        <strain evidence="4 5">NRRL 66235</strain>
    </source>
</reference>
<dbReference type="Pfam" id="PF10528">
    <property type="entry name" value="GLEYA"/>
    <property type="match status" value="1"/>
</dbReference>
<dbReference type="AlphaFoldDB" id="A0A8H5Y068"/>
<dbReference type="Proteomes" id="UP000544331">
    <property type="component" value="Unassembled WGS sequence"/>
</dbReference>
<feature type="compositionally biased region" description="Polar residues" evidence="1">
    <location>
        <begin position="279"/>
        <end position="291"/>
    </location>
</feature>